<dbReference type="GO" id="GO:0005886">
    <property type="term" value="C:plasma membrane"/>
    <property type="evidence" value="ECO:0007669"/>
    <property type="project" value="UniProtKB-SubCell"/>
</dbReference>
<evidence type="ECO:0000256" key="6">
    <source>
        <dbReference type="ARBA" id="ARBA00022676"/>
    </source>
</evidence>
<dbReference type="GO" id="GO:0000166">
    <property type="term" value="F:nucleotide binding"/>
    <property type="evidence" value="ECO:0007669"/>
    <property type="project" value="UniProtKB-KW"/>
</dbReference>
<keyword evidence="6 11" id="KW-0328">Glycosyltransferase</keyword>
<dbReference type="Proteomes" id="UP000660801">
    <property type="component" value="Unassembled WGS sequence"/>
</dbReference>
<reference evidence="13" key="2">
    <citation type="submission" date="2020-09" db="EMBL/GenBank/DDBJ databases">
        <authorList>
            <person name="Sun Q."/>
            <person name="Zhou Y."/>
        </authorList>
    </citation>
    <scope>NUCLEOTIDE SEQUENCE</scope>
    <source>
        <strain evidence="13">CGMCC 1.15533</strain>
    </source>
</reference>
<dbReference type="InterPro" id="IPR014267">
    <property type="entry name" value="GtfA"/>
</dbReference>
<dbReference type="PANTHER" id="PTHR12526">
    <property type="entry name" value="GLYCOSYLTRANSFERASE"/>
    <property type="match status" value="1"/>
</dbReference>
<name>A0A917EEW0_9STRE</name>
<sequence>MTVYNINLGIGWASSGVEYAQAYRGKVLRTLKIPAKFIFTDFFSQDNICDLTRNIGFHDEEIIWLYSYFTDMKLAPSSVTVEEIRREYPTPVIREEADGTILRLFFSEVDFITIYRKGETTDLVRCVEIVARGNLIRKDFYTYQKTFSEYYIPKDNRATLYQRSFYNEDGSIAYEEFIGENPIYRFSDRICYSKEELMAYFLQSLGLTEKDIVILDRATGIGQAVFQYHAPAKLGVVVHAEHYSANAVTDSTILWNNFYDYQFTYSDEVDFFLVATERQKETMLEQFETFEQRTPVIRTIPVGSLACLKHPTKERSPFSLVTASRLASEKHIDWLVKAVIQAHEQVPGLTFDIYGAGGEEQKLRDLISQGQAESYIQLKGHKELNDIYQEYEVYVTASTSEGFGLTLLEAIGSGLPIIGFDVPYGNQTFVKEGENGYLIPRTDTPEEEKIVASIVGKICKIFQESNLSSFHEVSYKIAENYLDQQVEKTWRELVEEMTHD</sequence>
<comment type="function">
    <text evidence="11">Required for polymorphic O-glycosylation of the serine-rich repeat protein in this bacteria. Catalyzes the first step in glycosylation by transferring N-acetylglucosamine from UDP-GlcNAc to serine residues in the substrate protein. Part of the accessory SecA2/SecY2 system specifically required to export serine-rich repeat cell wall proteins usually encoded upstream in the same operon.</text>
</comment>
<dbReference type="PANTHER" id="PTHR12526:SF629">
    <property type="entry name" value="TEICHURONIC ACID BIOSYNTHESIS GLYCOSYLTRANSFERASE TUAH-RELATED"/>
    <property type="match status" value="1"/>
</dbReference>
<keyword evidence="9 11" id="KW-0472">Membrane</keyword>
<dbReference type="InterPro" id="IPR054396">
    <property type="entry name" value="GtfA_EBD"/>
</dbReference>
<comment type="subcellular location">
    <subcellularLocation>
        <location evidence="1 11">Cell membrane</location>
        <topology evidence="1 11">Peripheral membrane protein</topology>
    </subcellularLocation>
    <subcellularLocation>
        <location evidence="11">Cytoplasm</location>
    </subcellularLocation>
    <text evidence="11">Cell membrane association requires GtfB.</text>
</comment>
<evidence type="ECO:0000259" key="12">
    <source>
        <dbReference type="Pfam" id="PF22145"/>
    </source>
</evidence>
<dbReference type="NCBIfam" id="TIGR02918">
    <property type="entry name" value="accessory Sec system glycosyltransferase GtfA"/>
    <property type="match status" value="1"/>
</dbReference>
<dbReference type="EC" id="2.4.1.-" evidence="11"/>
<gene>
    <name evidence="13" type="primary">gtf1</name>
    <name evidence="11" type="synonym">gtfA</name>
    <name evidence="13" type="ORF">GCM10011510_13880</name>
</gene>
<feature type="binding site" evidence="11">
    <location>
        <position position="239"/>
    </location>
    <ligand>
        <name>N-acetyl-D-glucosamine</name>
        <dbReference type="ChEBI" id="CHEBI:506227"/>
    </ligand>
</feature>
<accession>A0A917EEW0</accession>
<keyword evidence="14" id="KW-1185">Reference proteome</keyword>
<protein>
    <recommendedName>
        <fullName evidence="11">UDP-N-acetylglucosamine--peptide N-acetylglucosaminyltransferase GtfA subunit</fullName>
        <ecNumber evidence="11">2.4.1.-</ecNumber>
    </recommendedName>
    <alternativeName>
        <fullName evidence="11">Glycosyltransferase GtfA</fullName>
    </alternativeName>
</protein>
<evidence type="ECO:0000313" key="13">
    <source>
        <dbReference type="EMBL" id="GGE33721.1"/>
    </source>
</evidence>
<evidence type="ECO:0000256" key="9">
    <source>
        <dbReference type="ARBA" id="ARBA00023136"/>
    </source>
</evidence>
<comment type="pathway">
    <text evidence="2 11">Protein modification; protein glycosylation.</text>
</comment>
<dbReference type="RefSeq" id="WP_068993409.1">
    <property type="nucleotide sequence ID" value="NZ_BMJN01000023.1"/>
</dbReference>
<evidence type="ECO:0000256" key="7">
    <source>
        <dbReference type="ARBA" id="ARBA00022679"/>
    </source>
</evidence>
<proteinExistence type="inferred from homology"/>
<comment type="catalytic activity">
    <reaction evidence="10 11">
        <text>L-seryl-[protein] + UDP-N-acetyl-alpha-D-glucosamine = 3-O-[N-acetyl-alpha-D-glucosaminyl]-L-seryl-[protein] + UDP + H(+)</text>
        <dbReference type="Rhea" id="RHEA:59872"/>
        <dbReference type="Rhea" id="RHEA-COMP:9863"/>
        <dbReference type="Rhea" id="RHEA-COMP:15471"/>
        <dbReference type="ChEBI" id="CHEBI:15378"/>
        <dbReference type="ChEBI" id="CHEBI:29999"/>
        <dbReference type="ChEBI" id="CHEBI:57705"/>
        <dbReference type="ChEBI" id="CHEBI:58223"/>
        <dbReference type="ChEBI" id="CHEBI:143279"/>
    </reaction>
</comment>
<dbReference type="GO" id="GO:0017122">
    <property type="term" value="C:protein N-acetylglucosaminyltransferase complex"/>
    <property type="evidence" value="ECO:0007669"/>
    <property type="project" value="UniProtKB-UniRule"/>
</dbReference>
<feature type="binding site" evidence="11">
    <location>
        <begin position="381"/>
        <end position="382"/>
    </location>
    <ligand>
        <name>UDP</name>
        <dbReference type="ChEBI" id="CHEBI:58223"/>
    </ligand>
</feature>
<keyword evidence="4 11" id="KW-1003">Cell membrane</keyword>
<evidence type="ECO:0000313" key="14">
    <source>
        <dbReference type="Proteomes" id="UP000660801"/>
    </source>
</evidence>
<evidence type="ECO:0000256" key="10">
    <source>
        <dbReference type="ARBA" id="ARBA00052053"/>
    </source>
</evidence>
<dbReference type="SUPFAM" id="SSF53756">
    <property type="entry name" value="UDP-Glycosyltransferase/glycogen phosphorylase"/>
    <property type="match status" value="1"/>
</dbReference>
<dbReference type="Gene3D" id="3.40.50.2000">
    <property type="entry name" value="Glycogen Phosphorylase B"/>
    <property type="match status" value="2"/>
</dbReference>
<comment type="caution">
    <text evidence="13">The sequence shown here is derived from an EMBL/GenBank/DDBJ whole genome shotgun (WGS) entry which is preliminary data.</text>
</comment>
<evidence type="ECO:0000256" key="4">
    <source>
        <dbReference type="ARBA" id="ARBA00022475"/>
    </source>
</evidence>
<dbReference type="EMBL" id="BMJN01000023">
    <property type="protein sequence ID" value="GGE33721.1"/>
    <property type="molecule type" value="Genomic_DNA"/>
</dbReference>
<dbReference type="HAMAP" id="MF_01472">
    <property type="entry name" value="GtfA"/>
    <property type="match status" value="1"/>
</dbReference>
<comment type="subunit">
    <text evidence="11">Forms a heterotetramer with 2 subunits each of GtfA and GtfB. Part of the accessory SecA2/SecY2 protein translocation apparatus.</text>
</comment>
<dbReference type="OrthoDB" id="9765175at2"/>
<organism evidence="13 14">
    <name type="scientific">Streptococcus himalayensis</name>
    <dbReference type="NCBI Taxonomy" id="1888195"/>
    <lineage>
        <taxon>Bacteria</taxon>
        <taxon>Bacillati</taxon>
        <taxon>Bacillota</taxon>
        <taxon>Bacilli</taxon>
        <taxon>Lactobacillales</taxon>
        <taxon>Streptococcaceae</taxon>
        <taxon>Streptococcus</taxon>
    </lineage>
</organism>
<feature type="binding site" evidence="11">
    <location>
        <begin position="16"/>
        <end position="19"/>
    </location>
    <ligand>
        <name>UDP</name>
        <dbReference type="ChEBI" id="CHEBI:58223"/>
    </ligand>
</feature>
<feature type="binding site" evidence="11">
    <location>
        <begin position="401"/>
        <end position="404"/>
    </location>
    <ligand>
        <name>N-acetyl-D-glucosamine</name>
        <dbReference type="ChEBI" id="CHEBI:506227"/>
    </ligand>
</feature>
<dbReference type="AlphaFoldDB" id="A0A917EEW0"/>
<evidence type="ECO:0000256" key="3">
    <source>
        <dbReference type="ARBA" id="ARBA00009481"/>
    </source>
</evidence>
<reference evidence="13" key="1">
    <citation type="journal article" date="2014" name="Int. J. Syst. Evol. Microbiol.">
        <title>Complete genome sequence of Corynebacterium casei LMG S-19264T (=DSM 44701T), isolated from a smear-ripened cheese.</title>
        <authorList>
            <consortium name="US DOE Joint Genome Institute (JGI-PGF)"/>
            <person name="Walter F."/>
            <person name="Albersmeier A."/>
            <person name="Kalinowski J."/>
            <person name="Ruckert C."/>
        </authorList>
    </citation>
    <scope>NUCLEOTIDE SEQUENCE</scope>
    <source>
        <strain evidence="13">CGMCC 1.15533</strain>
    </source>
</reference>
<evidence type="ECO:0000256" key="5">
    <source>
        <dbReference type="ARBA" id="ARBA00022490"/>
    </source>
</evidence>
<dbReference type="FunFam" id="3.40.50.2000:FF:000196">
    <property type="entry name" value="UDP-N-acetylglucosamine--peptide N-acetylglucosaminyltransferase GtfA subunit"/>
    <property type="match status" value="1"/>
</dbReference>
<dbReference type="GO" id="GO:0016757">
    <property type="term" value="F:glycosyltransferase activity"/>
    <property type="evidence" value="ECO:0007669"/>
    <property type="project" value="UniProtKB-UniRule"/>
</dbReference>
<dbReference type="GO" id="GO:0005737">
    <property type="term" value="C:cytoplasm"/>
    <property type="evidence" value="ECO:0007669"/>
    <property type="project" value="UniProtKB-SubCell"/>
</dbReference>
<comment type="similarity">
    <text evidence="3 11">Belongs to the glycosyltransferase group 1 family. Glycosyltransferase 4 subfamily.</text>
</comment>
<keyword evidence="8 11" id="KW-0547">Nucleotide-binding</keyword>
<dbReference type="CDD" id="cd04949">
    <property type="entry name" value="GT4_GtfA-like"/>
    <property type="match status" value="1"/>
</dbReference>
<keyword evidence="7 11" id="KW-0808">Transferase</keyword>
<dbReference type="Pfam" id="PF22145">
    <property type="entry name" value="GtfA_EBD"/>
    <property type="match status" value="1"/>
</dbReference>
<keyword evidence="5 11" id="KW-0963">Cytoplasm</keyword>
<evidence type="ECO:0000256" key="8">
    <source>
        <dbReference type="ARBA" id="ARBA00022741"/>
    </source>
</evidence>
<evidence type="ECO:0000256" key="2">
    <source>
        <dbReference type="ARBA" id="ARBA00004922"/>
    </source>
</evidence>
<evidence type="ECO:0000256" key="11">
    <source>
        <dbReference type="HAMAP-Rule" id="MF_01472"/>
    </source>
</evidence>
<evidence type="ECO:0000256" key="1">
    <source>
        <dbReference type="ARBA" id="ARBA00004202"/>
    </source>
</evidence>
<dbReference type="Pfam" id="PF13692">
    <property type="entry name" value="Glyco_trans_1_4"/>
    <property type="match status" value="1"/>
</dbReference>
<feature type="domain" description="GtfA extended beta-sheet meander" evidence="12">
    <location>
        <begin position="95"/>
        <end position="188"/>
    </location>
</feature>